<feature type="domain" description="NmrA-like" evidence="3">
    <location>
        <begin position="4"/>
        <end position="310"/>
    </location>
</feature>
<evidence type="ECO:0000256" key="1">
    <source>
        <dbReference type="ARBA" id="ARBA00006328"/>
    </source>
</evidence>
<dbReference type="Gene3D" id="3.40.50.720">
    <property type="entry name" value="NAD(P)-binding Rossmann-like Domain"/>
    <property type="match status" value="1"/>
</dbReference>
<dbReference type="Proteomes" id="UP000812966">
    <property type="component" value="Unassembled WGS sequence"/>
</dbReference>
<dbReference type="InterPro" id="IPR051164">
    <property type="entry name" value="NmrA-like_oxidored"/>
</dbReference>
<dbReference type="GO" id="GO:0005634">
    <property type="term" value="C:nucleus"/>
    <property type="evidence" value="ECO:0007669"/>
    <property type="project" value="TreeGrafter"/>
</dbReference>
<evidence type="ECO:0000313" key="5">
    <source>
        <dbReference type="Proteomes" id="UP000812966"/>
    </source>
</evidence>
<dbReference type="InterPro" id="IPR036291">
    <property type="entry name" value="NAD(P)-bd_dom_sf"/>
</dbReference>
<comment type="similarity">
    <text evidence="1">Belongs to the NmrA-type oxidoreductase family.</text>
</comment>
<dbReference type="AlphaFoldDB" id="A0A8K0JLT7"/>
<reference evidence="4" key="1">
    <citation type="submission" date="2020-04" db="EMBL/GenBank/DDBJ databases">
        <title>Analysis of mating type loci in Filobasidium floriforme.</title>
        <authorList>
            <person name="Nowrousian M."/>
        </authorList>
    </citation>
    <scope>NUCLEOTIDE SEQUENCE</scope>
    <source>
        <strain evidence="4">CBS 6242</strain>
    </source>
</reference>
<gene>
    <name evidence="4" type="ORF">FFLO_05746</name>
</gene>
<evidence type="ECO:0000256" key="2">
    <source>
        <dbReference type="ARBA" id="ARBA00022857"/>
    </source>
</evidence>
<dbReference type="Pfam" id="PF05368">
    <property type="entry name" value="NmrA"/>
    <property type="match status" value="1"/>
</dbReference>
<accession>A0A8K0JLT7</accession>
<comment type="caution">
    <text evidence="4">The sequence shown here is derived from an EMBL/GenBank/DDBJ whole genome shotgun (WGS) entry which is preliminary data.</text>
</comment>
<evidence type="ECO:0000259" key="3">
    <source>
        <dbReference type="Pfam" id="PF05368"/>
    </source>
</evidence>
<dbReference type="InterPro" id="IPR008030">
    <property type="entry name" value="NmrA-like"/>
</dbReference>
<organism evidence="4 5">
    <name type="scientific">Filobasidium floriforme</name>
    <dbReference type="NCBI Taxonomy" id="5210"/>
    <lineage>
        <taxon>Eukaryota</taxon>
        <taxon>Fungi</taxon>
        <taxon>Dikarya</taxon>
        <taxon>Basidiomycota</taxon>
        <taxon>Agaricomycotina</taxon>
        <taxon>Tremellomycetes</taxon>
        <taxon>Filobasidiales</taxon>
        <taxon>Filobasidiaceae</taxon>
        <taxon>Filobasidium</taxon>
    </lineage>
</organism>
<keyword evidence="5" id="KW-1185">Reference proteome</keyword>
<sequence>MSPSILIVGATGNTGGGVVDTVLELAPNTPFANHTVIALTRNAQGSSAKALASKYGDRLQIIEKDWTMIDAAWLKENDVERLFIASHNGVSQFVDESLFLTAALEAKCVKYVCRISTTHANVGPDTPVWYARTHWAIETLLETPQFGSMHWSSLQPNGFISLVGQALESWLKTYRESGKKETLRLIIDGDDPVALIDPYEVGVVAGHLLVSPDTAKHNKQKYILVGPTNVSGKEAVSLLEKYAGTSVDDVVYRDTSFVDYLISTGNYPESIAASLRLAPRSGYDGGDSVERSPTSPEVLELYKLKNGALETYDKALAAIAK</sequence>
<evidence type="ECO:0000313" key="4">
    <source>
        <dbReference type="EMBL" id="KAG7529192.1"/>
    </source>
</evidence>
<name>A0A8K0JLT7_9TREE</name>
<dbReference type="SUPFAM" id="SSF51735">
    <property type="entry name" value="NAD(P)-binding Rossmann-fold domains"/>
    <property type="match status" value="1"/>
</dbReference>
<dbReference type="PANTHER" id="PTHR42748">
    <property type="entry name" value="NITROGEN METABOLITE REPRESSION PROTEIN NMRA FAMILY MEMBER"/>
    <property type="match status" value="1"/>
</dbReference>
<dbReference type="PANTHER" id="PTHR42748:SF31">
    <property type="entry name" value="NMRA-LIKE DOMAIN-CONTAINING PROTEIN-RELATED"/>
    <property type="match status" value="1"/>
</dbReference>
<keyword evidence="2" id="KW-0521">NADP</keyword>
<proteinExistence type="inferred from homology"/>
<protein>
    <recommendedName>
        <fullName evidence="3">NmrA-like domain-containing protein</fullName>
    </recommendedName>
</protein>
<dbReference type="EMBL" id="JABELV010000155">
    <property type="protein sequence ID" value="KAG7529192.1"/>
    <property type="molecule type" value="Genomic_DNA"/>
</dbReference>